<reference evidence="2" key="1">
    <citation type="journal article" date="2019" name="Int. J. Syst. Evol. Microbiol.">
        <title>The Global Catalogue of Microorganisms (GCM) 10K type strain sequencing project: providing services to taxonomists for standard genome sequencing and annotation.</title>
        <authorList>
            <consortium name="The Broad Institute Genomics Platform"/>
            <consortium name="The Broad Institute Genome Sequencing Center for Infectious Disease"/>
            <person name="Wu L."/>
            <person name="Ma J."/>
        </authorList>
    </citation>
    <scope>NUCLEOTIDE SEQUENCE [LARGE SCALE GENOMIC DNA]</scope>
    <source>
        <strain evidence="2">JCM 17336</strain>
    </source>
</reference>
<dbReference type="RefSeq" id="WP_278022539.1">
    <property type="nucleotide sequence ID" value="NZ_BAABDT010000002.1"/>
</dbReference>
<evidence type="ECO:0000313" key="1">
    <source>
        <dbReference type="EMBL" id="GAA3735028.1"/>
    </source>
</evidence>
<proteinExistence type="predicted"/>
<protein>
    <submittedName>
        <fullName evidence="1">Uncharacterized protein</fullName>
    </submittedName>
</protein>
<sequence length="329" mass="34300">MSTNYNRIKVADLETNQPDKILKTNENGELEFSDISEKESDPVSATTAGIVNNTALQELGGADKTINGIRIGMGGGNLTQNTALGRNTLLYNTTGEYNTGLARNTLVFNTTGSYNTGVGSGALNVNTTGQRNTAIGSRALSRNTTGSFNTVLGEGAGTLQTTANNNILFGFQAGRAITTGSNNLLIENTINDGVTTGNKNIILNPLSTGVTGIHAGNNNTLIGGLISLTDLSDHIIIATGTGAMGFISDNTGLTRVPRQTNALIAGDTTGKAIITKEYLATSLPSLTTTNVAPSSATATGVKGDIRIDNDYVYICVNTNTWKRSALTTW</sequence>
<accession>A0ABP7FDQ3</accession>
<dbReference type="Proteomes" id="UP001501367">
    <property type="component" value="Unassembled WGS sequence"/>
</dbReference>
<dbReference type="EMBL" id="BAABDT010000002">
    <property type="protein sequence ID" value="GAA3735028.1"/>
    <property type="molecule type" value="Genomic_DNA"/>
</dbReference>
<name>A0ABP7FDQ3_9FLAO</name>
<gene>
    <name evidence="1" type="ORF">GCM10022422_17440</name>
</gene>
<comment type="caution">
    <text evidence="1">The sequence shown here is derived from an EMBL/GenBank/DDBJ whole genome shotgun (WGS) entry which is preliminary data.</text>
</comment>
<keyword evidence="2" id="KW-1185">Reference proteome</keyword>
<organism evidence="1 2">
    <name type="scientific">Flavobacterium ginsengisoli</name>
    <dbReference type="NCBI Taxonomy" id="871694"/>
    <lineage>
        <taxon>Bacteria</taxon>
        <taxon>Pseudomonadati</taxon>
        <taxon>Bacteroidota</taxon>
        <taxon>Flavobacteriia</taxon>
        <taxon>Flavobacteriales</taxon>
        <taxon>Flavobacteriaceae</taxon>
        <taxon>Flavobacterium</taxon>
    </lineage>
</organism>
<evidence type="ECO:0000313" key="2">
    <source>
        <dbReference type="Proteomes" id="UP001501367"/>
    </source>
</evidence>